<dbReference type="AlphaFoldDB" id="A0AAU8AT22"/>
<dbReference type="NCBIfam" id="TIGR04162">
    <property type="entry name" value="exo_VPEID"/>
    <property type="match status" value="1"/>
</dbReference>
<dbReference type="InterPro" id="IPR019127">
    <property type="entry name" value="Exosortase"/>
</dbReference>
<dbReference type="InterPro" id="IPR026392">
    <property type="entry name" value="Exo/Archaeosortase_dom"/>
</dbReference>
<evidence type="ECO:0000256" key="5">
    <source>
        <dbReference type="ARBA" id="ARBA00022801"/>
    </source>
</evidence>
<dbReference type="InterPro" id="IPR014346">
    <property type="entry name" value="Prenyl_protease-related"/>
</dbReference>
<proteinExistence type="predicted"/>
<keyword evidence="10" id="KW-0614">Plasmid</keyword>
<comment type="subcellular location">
    <subcellularLocation>
        <location evidence="1">Cell membrane</location>
        <topology evidence="1">Multi-pass membrane protein</topology>
    </subcellularLocation>
</comment>
<dbReference type="GO" id="GO:0004175">
    <property type="term" value="F:endopeptidase activity"/>
    <property type="evidence" value="ECO:0007669"/>
    <property type="project" value="UniProtKB-ARBA"/>
</dbReference>
<dbReference type="NCBIfam" id="TIGR03008">
    <property type="entry name" value="pepcterm_CAAX"/>
    <property type="match status" value="1"/>
</dbReference>
<organism evidence="10">
    <name type="scientific">Alloyangia sp. H15</name>
    <dbReference type="NCBI Taxonomy" id="3029062"/>
    <lineage>
        <taxon>Bacteria</taxon>
        <taxon>Pseudomonadati</taxon>
        <taxon>Pseudomonadota</taxon>
        <taxon>Alphaproteobacteria</taxon>
        <taxon>Rhodobacterales</taxon>
        <taxon>Roseobacteraceae</taxon>
        <taxon>Alloyangia</taxon>
    </lineage>
</organism>
<feature type="transmembrane region" description="Helical" evidence="8">
    <location>
        <begin position="422"/>
        <end position="440"/>
    </location>
</feature>
<evidence type="ECO:0000313" key="10">
    <source>
        <dbReference type="EMBL" id="XCC97638.1"/>
    </source>
</evidence>
<protein>
    <submittedName>
        <fullName evidence="10">Exosortase E/protease, VPEID-CTERM system</fullName>
        <ecNumber evidence="10">3.4.22.-</ecNumber>
    </submittedName>
</protein>
<keyword evidence="4 8" id="KW-0812">Transmembrane</keyword>
<dbReference type="RefSeq" id="WP_353476528.1">
    <property type="nucleotide sequence ID" value="NZ_CP123389.1"/>
</dbReference>
<evidence type="ECO:0000256" key="1">
    <source>
        <dbReference type="ARBA" id="ARBA00004651"/>
    </source>
</evidence>
<keyword evidence="5 10" id="KW-0378">Hydrolase</keyword>
<dbReference type="Pfam" id="PF09721">
    <property type="entry name" value="Exosortase_EpsH"/>
    <property type="match status" value="1"/>
</dbReference>
<feature type="transmembrane region" description="Helical" evidence="8">
    <location>
        <begin position="379"/>
        <end position="402"/>
    </location>
</feature>
<keyword evidence="2" id="KW-1003">Cell membrane</keyword>
<dbReference type="InterPro" id="IPR026420">
    <property type="entry name" value="Exo_VPEID"/>
</dbReference>
<evidence type="ECO:0000256" key="8">
    <source>
        <dbReference type="SAM" id="Phobius"/>
    </source>
</evidence>
<feature type="transmembrane region" description="Helical" evidence="8">
    <location>
        <begin position="347"/>
        <end position="367"/>
    </location>
</feature>
<feature type="transmembrane region" description="Helical" evidence="8">
    <location>
        <begin position="31"/>
        <end position="52"/>
    </location>
</feature>
<feature type="transmembrane region" description="Helical" evidence="8">
    <location>
        <begin position="235"/>
        <end position="258"/>
    </location>
</feature>
<feature type="domain" description="CAAX prenyl protease 2/Lysostaphin resistance protein A-like" evidence="9">
    <location>
        <begin position="426"/>
        <end position="518"/>
    </location>
</feature>
<gene>
    <name evidence="10" type="primary">xrtE</name>
    <name evidence="10" type="ORF">PVT71_27420</name>
</gene>
<accession>A0AAU8AT22</accession>
<dbReference type="EC" id="3.4.22.-" evidence="10"/>
<evidence type="ECO:0000256" key="7">
    <source>
        <dbReference type="ARBA" id="ARBA00023136"/>
    </source>
</evidence>
<dbReference type="GO" id="GO:0005886">
    <property type="term" value="C:plasma membrane"/>
    <property type="evidence" value="ECO:0007669"/>
    <property type="project" value="UniProtKB-SubCell"/>
</dbReference>
<sequence length="532" mass="57502">MVEYLLLFLTLAHFHDGDVIASLPPVVRTVLSLSPALVGVLIASTCSAFLFWDETIKRRLEENIRNSGPLSLGVIAFHLVAFLALFGLSAAMLSWANQQSMALILFVAWLISAIACTVTLFRAAFGRATWSTLVALGRPLASALVAGSVASGLAILAFQFWTILTIPTLSISAFFLRAFFDVVIVDRANSGLALPDFGVIVDASCSGIEGLALVSLFILLYLYKYRENFRLPRALILWSIGVAISFLGNAIRISTLVVVGEKIDPELAIGAFHSMAGWVFFCVITVTLLTVAERIPWLLSPTARNQRTGQSKPKSGMTPETLYLLPFVTWLGTGLATASLTNNSDSLYPLRVIVIAGLGAVMLRAAHASRLVQQRPIRSALGFASALPPLSIGAAVFATWLAMSPTSNSLIANPVSFTSGWFLLWSMGRLLGHVFIVPLIEEGAFRGYLQRRLISPDFSAVPQGRFTPVSLLGSSVCFGLLHDGWVVGILAGVAFSFATYLRGRLLDAVIAHAFANFMIAIWAFGYGRWDLL</sequence>
<geneLocation type="plasmid" evidence="10">
    <name>unnamed4</name>
</geneLocation>
<dbReference type="NCBIfam" id="TIGR04178">
    <property type="entry name" value="exo_archaeo"/>
    <property type="match status" value="1"/>
</dbReference>
<feature type="transmembrane region" description="Helical" evidence="8">
    <location>
        <begin position="144"/>
        <end position="177"/>
    </location>
</feature>
<evidence type="ECO:0000259" key="9">
    <source>
        <dbReference type="Pfam" id="PF02517"/>
    </source>
</evidence>
<dbReference type="GO" id="GO:0080120">
    <property type="term" value="P:CAAX-box protein maturation"/>
    <property type="evidence" value="ECO:0007669"/>
    <property type="project" value="UniProtKB-ARBA"/>
</dbReference>
<feature type="transmembrane region" description="Helical" evidence="8">
    <location>
        <begin position="101"/>
        <end position="123"/>
    </location>
</feature>
<feature type="transmembrane region" description="Helical" evidence="8">
    <location>
        <begin position="321"/>
        <end position="341"/>
    </location>
</feature>
<keyword evidence="3" id="KW-0645">Protease</keyword>
<evidence type="ECO:0000256" key="3">
    <source>
        <dbReference type="ARBA" id="ARBA00022670"/>
    </source>
</evidence>
<keyword evidence="7 8" id="KW-0472">Membrane</keyword>
<dbReference type="InterPro" id="IPR003675">
    <property type="entry name" value="Rce1/LyrA-like_dom"/>
</dbReference>
<evidence type="ECO:0000256" key="2">
    <source>
        <dbReference type="ARBA" id="ARBA00022475"/>
    </source>
</evidence>
<dbReference type="EMBL" id="CP123389">
    <property type="protein sequence ID" value="XCC97638.1"/>
    <property type="molecule type" value="Genomic_DNA"/>
</dbReference>
<reference evidence="10" key="1">
    <citation type="submission" date="2023-02" db="EMBL/GenBank/DDBJ databases">
        <title>Description and genomic characterization of Salipiger bruguierae sp. nov., isolated from the sediment of mangrove plant Bruguiera sexangula.</title>
        <authorList>
            <person name="Long M."/>
        </authorList>
    </citation>
    <scope>NUCLEOTIDE SEQUENCE</scope>
    <source>
        <strain evidence="10">H15</strain>
        <plasmid evidence="10">unnamed4</plasmid>
    </source>
</reference>
<feature type="transmembrane region" description="Helical" evidence="8">
    <location>
        <begin position="72"/>
        <end position="95"/>
    </location>
</feature>
<evidence type="ECO:0000256" key="6">
    <source>
        <dbReference type="ARBA" id="ARBA00022989"/>
    </source>
</evidence>
<dbReference type="GO" id="GO:0006508">
    <property type="term" value="P:proteolysis"/>
    <property type="evidence" value="ECO:0007669"/>
    <property type="project" value="UniProtKB-KW"/>
</dbReference>
<evidence type="ECO:0000256" key="4">
    <source>
        <dbReference type="ARBA" id="ARBA00022692"/>
    </source>
</evidence>
<feature type="transmembrane region" description="Helical" evidence="8">
    <location>
        <begin position="509"/>
        <end position="527"/>
    </location>
</feature>
<feature type="transmembrane region" description="Helical" evidence="8">
    <location>
        <begin position="197"/>
        <end position="223"/>
    </location>
</feature>
<keyword evidence="6 8" id="KW-1133">Transmembrane helix</keyword>
<name>A0AAU8AT22_9RHOB</name>
<dbReference type="Pfam" id="PF02517">
    <property type="entry name" value="Rce1-like"/>
    <property type="match status" value="1"/>
</dbReference>
<feature type="transmembrane region" description="Helical" evidence="8">
    <location>
        <begin position="278"/>
        <end position="300"/>
    </location>
</feature>